<dbReference type="InterPro" id="IPR042088">
    <property type="entry name" value="OligoPept_F_C"/>
</dbReference>
<dbReference type="CDD" id="cd09608">
    <property type="entry name" value="M3B_PepF"/>
    <property type="match status" value="1"/>
</dbReference>
<evidence type="ECO:0000256" key="6">
    <source>
        <dbReference type="RuleBase" id="RU368091"/>
    </source>
</evidence>
<sequence>MSENKVAALPTREEVPVSATWNLTTIFKDDAAWEADFAQLKDKVEEGKEFQGKLGDSSDSLLQALRYRDELYDRLGNLYVYAHLKQDQDTTNTTYQGLNSRGGSLLTEASAAISYFEPEILAIDEAKLKGFIAENKDLQLYSHLLEEVNLNRPYVLSEKEEALLAQAGEVLGNASRTYSILNNADMKFPVIEDENGNQVEITHGRYGKMMEGKNRDVRQAAFKGMYSAYDGLKNTLATTLTGQVKKGNFYAKVHGYESARHAALFGNHIPEAVYDSLVEAVNEQLPLLQRYVGLRKELLNLDELRMYDMYTPLSTDVHLAFTYEEAKDIVLNGLAPLGEEYQAILKEAFDNRWIDVVENKGKRSGAYSSGAYSTNPYILMNWQDTIDNVFTLAHELGHSVHSYYTRKNQPFVYGDYSIFLAEVASTTNENLLTDYMLKKYDDPKVRAYLLNHYLDGFKGTVFRQTQFAEFEHFIYQADQNGEALTAEFLTENYFAMNAKYYGSEIVYDEEIGLEWSRIPHFYMNYYVFQYATGFSAASALSDRILHGGAEAVEKYLAFLKAGSSDFPIEVLKKAGVDMTTAKPVTDALKVFEQRLNELEKLVK</sequence>
<dbReference type="PATRIC" id="fig|1265820.5.peg.40"/>
<dbReference type="RefSeq" id="WP_036076503.1">
    <property type="nucleotide sequence ID" value="NZ_AODE01000002.1"/>
</dbReference>
<evidence type="ECO:0000256" key="2">
    <source>
        <dbReference type="ARBA" id="ARBA00022723"/>
    </source>
</evidence>
<dbReference type="EMBL" id="AODE01000002">
    <property type="protein sequence ID" value="EUJ32873.1"/>
    <property type="molecule type" value="Genomic_DNA"/>
</dbReference>
<dbReference type="EC" id="3.4.24.-" evidence="6"/>
<evidence type="ECO:0000259" key="8">
    <source>
        <dbReference type="Pfam" id="PF08439"/>
    </source>
</evidence>
<dbReference type="GO" id="GO:0046872">
    <property type="term" value="F:metal ion binding"/>
    <property type="evidence" value="ECO:0007669"/>
    <property type="project" value="UniProtKB-UniRule"/>
</dbReference>
<keyword evidence="1 6" id="KW-0645">Protease</keyword>
<accession>W7CIS8</accession>
<comment type="similarity">
    <text evidence="6">Belongs to the peptidase M3B family.</text>
</comment>
<keyword evidence="10" id="KW-1185">Reference proteome</keyword>
<dbReference type="InterPro" id="IPR045090">
    <property type="entry name" value="Pept_M3A_M3B"/>
</dbReference>
<comment type="function">
    <text evidence="6">Has oligopeptidase activity and degrades a variety of small bioactive peptides.</text>
</comment>
<keyword evidence="3 6" id="KW-0378">Hydrolase</keyword>
<keyword evidence="4 6" id="KW-0862">Zinc</keyword>
<dbReference type="GO" id="GO:0004222">
    <property type="term" value="F:metalloendopeptidase activity"/>
    <property type="evidence" value="ECO:0007669"/>
    <property type="project" value="UniProtKB-UniRule"/>
</dbReference>
<dbReference type="InterPro" id="IPR004438">
    <property type="entry name" value="Peptidase_M3B"/>
</dbReference>
<dbReference type="NCBIfam" id="TIGR00181">
    <property type="entry name" value="pepF"/>
    <property type="match status" value="1"/>
</dbReference>
<dbReference type="GO" id="GO:0006508">
    <property type="term" value="P:proteolysis"/>
    <property type="evidence" value="ECO:0007669"/>
    <property type="project" value="UniProtKB-KW"/>
</dbReference>
<dbReference type="Gene3D" id="1.20.140.70">
    <property type="entry name" value="Oligopeptidase f, N-terminal domain"/>
    <property type="match status" value="1"/>
</dbReference>
<dbReference type="InterPro" id="IPR001567">
    <property type="entry name" value="Pept_M3A_M3B_dom"/>
</dbReference>
<dbReference type="AlphaFoldDB" id="W7CIS8"/>
<dbReference type="Proteomes" id="UP000019254">
    <property type="component" value="Unassembled WGS sequence"/>
</dbReference>
<evidence type="ECO:0000313" key="10">
    <source>
        <dbReference type="Proteomes" id="UP000019254"/>
    </source>
</evidence>
<dbReference type="OrthoDB" id="9766487at2"/>
<comment type="cofactor">
    <cofactor evidence="6">
        <name>Zn(2+)</name>
        <dbReference type="ChEBI" id="CHEBI:29105"/>
    </cofactor>
    <text evidence="6">Binds 1 zinc ion.</text>
</comment>
<dbReference type="Gene3D" id="1.10.1370.20">
    <property type="entry name" value="Oligoendopeptidase f, C-terminal domain"/>
    <property type="match status" value="1"/>
</dbReference>
<dbReference type="InterPro" id="IPR013647">
    <property type="entry name" value="OligopepF_N_dom"/>
</dbReference>
<dbReference type="Pfam" id="PF08439">
    <property type="entry name" value="Peptidase_M3_N"/>
    <property type="match status" value="1"/>
</dbReference>
<evidence type="ECO:0000313" key="9">
    <source>
        <dbReference type="EMBL" id="EUJ32873.1"/>
    </source>
</evidence>
<dbReference type="Pfam" id="PF01432">
    <property type="entry name" value="Peptidase_M3"/>
    <property type="match status" value="1"/>
</dbReference>
<organism evidence="9 10">
    <name type="scientific">Listeria cornellensis FSL F6-0969</name>
    <dbReference type="NCBI Taxonomy" id="1265820"/>
    <lineage>
        <taxon>Bacteria</taxon>
        <taxon>Bacillati</taxon>
        <taxon>Bacillota</taxon>
        <taxon>Bacilli</taxon>
        <taxon>Bacillales</taxon>
        <taxon>Listeriaceae</taxon>
        <taxon>Listeria</taxon>
    </lineage>
</organism>
<name>W7CIS8_9LIST</name>
<proteinExistence type="inferred from homology"/>
<dbReference type="Gene3D" id="1.10.287.830">
    <property type="entry name" value="putative peptidase helix hairpin domain like"/>
    <property type="match status" value="1"/>
</dbReference>
<evidence type="ECO:0000256" key="1">
    <source>
        <dbReference type="ARBA" id="ARBA00022670"/>
    </source>
</evidence>
<reference evidence="9 10" key="1">
    <citation type="journal article" date="2014" name="Int. J. Syst. Evol. Microbiol.">
        <title>Listeria floridensis sp. nov., Listeria aquatica sp. nov., Listeria cornellensis sp. nov., Listeria riparia sp. nov. and Listeria grandensis sp. nov., from agricultural and natural environments.</title>
        <authorList>
            <person name="den Bakker H.C."/>
            <person name="Warchocki S."/>
            <person name="Wright E.M."/>
            <person name="Allred A.F."/>
            <person name="Ahlstrom C."/>
            <person name="Manuel C.S."/>
            <person name="Stasiewicz M.J."/>
            <person name="Burrell A."/>
            <person name="Roof S."/>
            <person name="Strawn L."/>
            <person name="Fortes E.D."/>
            <person name="Nightingale K.K."/>
            <person name="Kephart D."/>
            <person name="Wiedmann M."/>
        </authorList>
    </citation>
    <scope>NUCLEOTIDE SEQUENCE [LARGE SCALE GENOMIC DNA]</scope>
    <source>
        <strain evidence="10">FSL F6-969</strain>
    </source>
</reference>
<keyword evidence="2 6" id="KW-0479">Metal-binding</keyword>
<dbReference type="SUPFAM" id="SSF55486">
    <property type="entry name" value="Metalloproteases ('zincins'), catalytic domain"/>
    <property type="match status" value="1"/>
</dbReference>
<protein>
    <recommendedName>
        <fullName evidence="6">Oligopeptidase F</fullName>
        <ecNumber evidence="6">3.4.24.-</ecNumber>
    </recommendedName>
</protein>
<evidence type="ECO:0000256" key="4">
    <source>
        <dbReference type="ARBA" id="ARBA00022833"/>
    </source>
</evidence>
<feature type="domain" description="Peptidase M3A/M3B catalytic" evidence="7">
    <location>
        <begin position="209"/>
        <end position="588"/>
    </location>
</feature>
<evidence type="ECO:0000256" key="5">
    <source>
        <dbReference type="ARBA" id="ARBA00023049"/>
    </source>
</evidence>
<dbReference type="PANTHER" id="PTHR11804">
    <property type="entry name" value="PROTEASE M3 THIMET OLIGOPEPTIDASE-RELATED"/>
    <property type="match status" value="1"/>
</dbReference>
<comment type="caution">
    <text evidence="9">The sequence shown here is derived from an EMBL/GenBank/DDBJ whole genome shotgun (WGS) entry which is preliminary data.</text>
</comment>
<dbReference type="GO" id="GO:0006518">
    <property type="term" value="P:peptide metabolic process"/>
    <property type="evidence" value="ECO:0007669"/>
    <property type="project" value="TreeGrafter"/>
</dbReference>
<evidence type="ECO:0000259" key="7">
    <source>
        <dbReference type="Pfam" id="PF01432"/>
    </source>
</evidence>
<feature type="domain" description="Oligopeptidase F N-terminal" evidence="8">
    <location>
        <begin position="119"/>
        <end position="188"/>
    </location>
</feature>
<keyword evidence="5 6" id="KW-0482">Metalloprotease</keyword>
<dbReference type="PANTHER" id="PTHR11804:SF84">
    <property type="entry name" value="SACCHAROLYSIN"/>
    <property type="match status" value="1"/>
</dbReference>
<gene>
    <name evidence="9" type="ORF">PCORN_00210</name>
</gene>
<evidence type="ECO:0000256" key="3">
    <source>
        <dbReference type="ARBA" id="ARBA00022801"/>
    </source>
</evidence>